<dbReference type="EMBL" id="AZBU02000003">
    <property type="protein sequence ID" value="TKR89841.1"/>
    <property type="molecule type" value="Genomic_DNA"/>
</dbReference>
<reference evidence="1 2" key="1">
    <citation type="journal article" date="2015" name="Genome Biol.">
        <title>Comparative genomics of Steinernema reveals deeply conserved gene regulatory networks.</title>
        <authorList>
            <person name="Dillman A.R."/>
            <person name="Macchietto M."/>
            <person name="Porter C.F."/>
            <person name="Rogers A."/>
            <person name="Williams B."/>
            <person name="Antoshechkin I."/>
            <person name="Lee M.M."/>
            <person name="Goodwin Z."/>
            <person name="Lu X."/>
            <person name="Lewis E.E."/>
            <person name="Goodrich-Blair H."/>
            <person name="Stock S.P."/>
            <person name="Adams B.J."/>
            <person name="Sternberg P.W."/>
            <person name="Mortazavi A."/>
        </authorList>
    </citation>
    <scope>NUCLEOTIDE SEQUENCE [LARGE SCALE GENOMIC DNA]</scope>
    <source>
        <strain evidence="1 2">ALL</strain>
    </source>
</reference>
<accession>A0A4U5P2J7</accession>
<organism evidence="1 2">
    <name type="scientific">Steinernema carpocapsae</name>
    <name type="common">Entomopathogenic nematode</name>
    <dbReference type="NCBI Taxonomy" id="34508"/>
    <lineage>
        <taxon>Eukaryota</taxon>
        <taxon>Metazoa</taxon>
        <taxon>Ecdysozoa</taxon>
        <taxon>Nematoda</taxon>
        <taxon>Chromadorea</taxon>
        <taxon>Rhabditida</taxon>
        <taxon>Tylenchina</taxon>
        <taxon>Panagrolaimomorpha</taxon>
        <taxon>Strongyloidoidea</taxon>
        <taxon>Steinernematidae</taxon>
        <taxon>Steinernema</taxon>
    </lineage>
</organism>
<keyword evidence="2" id="KW-1185">Reference proteome</keyword>
<reference evidence="1 2" key="2">
    <citation type="journal article" date="2019" name="G3 (Bethesda)">
        <title>Hybrid Assembly of the Genome of the Entomopathogenic Nematode Steinernema carpocapsae Identifies the X-Chromosome.</title>
        <authorList>
            <person name="Serra L."/>
            <person name="Macchietto M."/>
            <person name="Macias-Munoz A."/>
            <person name="McGill C.J."/>
            <person name="Rodriguez I.M."/>
            <person name="Rodriguez B."/>
            <person name="Murad R."/>
            <person name="Mortazavi A."/>
        </authorList>
    </citation>
    <scope>NUCLEOTIDE SEQUENCE [LARGE SCALE GENOMIC DNA]</scope>
    <source>
        <strain evidence="1 2">ALL</strain>
    </source>
</reference>
<gene>
    <name evidence="1" type="ORF">L596_013883</name>
</gene>
<dbReference type="Proteomes" id="UP000298663">
    <property type="component" value="Unassembled WGS sequence"/>
</dbReference>
<evidence type="ECO:0000313" key="1">
    <source>
        <dbReference type="EMBL" id="TKR89841.1"/>
    </source>
</evidence>
<comment type="caution">
    <text evidence="1">The sequence shown here is derived from an EMBL/GenBank/DDBJ whole genome shotgun (WGS) entry which is preliminary data.</text>
</comment>
<protein>
    <submittedName>
        <fullName evidence="1">Uncharacterized protein</fullName>
    </submittedName>
</protein>
<evidence type="ECO:0000313" key="2">
    <source>
        <dbReference type="Proteomes" id="UP000298663"/>
    </source>
</evidence>
<proteinExistence type="predicted"/>
<dbReference type="AlphaFoldDB" id="A0A4U5P2J7"/>
<name>A0A4U5P2J7_STECR</name>
<sequence length="74" mass="8237">MILSSLSLKTNYGNISLQITLMEAEDACLLRSKVVWRRSVPVQAWICQEHQIGAFLCSFASVSSFSSNQGQSLR</sequence>